<name>A0A9X3CUK5_9FLAO</name>
<reference evidence="4" key="1">
    <citation type="submission" date="2022-11" db="EMBL/GenBank/DDBJ databases">
        <title>Salinimicrobium profundisediminis sp. nov., isolated from deep-sea sediment of the Mariana Trench.</title>
        <authorList>
            <person name="Fu H."/>
        </authorList>
    </citation>
    <scope>NUCLEOTIDE SEQUENCE</scope>
    <source>
        <strain evidence="4">MT39</strain>
    </source>
</reference>
<dbReference type="InterPro" id="IPR036390">
    <property type="entry name" value="WH_DNA-bd_sf"/>
</dbReference>
<evidence type="ECO:0000313" key="4">
    <source>
        <dbReference type="EMBL" id="MCX2836954.1"/>
    </source>
</evidence>
<evidence type="ECO:0000256" key="3">
    <source>
        <dbReference type="ARBA" id="ARBA00023163"/>
    </source>
</evidence>
<keyword evidence="1" id="KW-0805">Transcription regulation</keyword>
<dbReference type="PANTHER" id="PTHR38465:SF1">
    <property type="entry name" value="HTH-TYPE TRANSCRIPTIONAL REGULATOR MJ1563-RELATED"/>
    <property type="match status" value="1"/>
</dbReference>
<dbReference type="PANTHER" id="PTHR38465">
    <property type="entry name" value="HTH-TYPE TRANSCRIPTIONAL REGULATOR MJ1563-RELATED"/>
    <property type="match status" value="1"/>
</dbReference>
<organism evidence="4 5">
    <name type="scientific">Salinimicrobium profundisediminis</name>
    <dbReference type="NCBI Taxonomy" id="2994553"/>
    <lineage>
        <taxon>Bacteria</taxon>
        <taxon>Pseudomonadati</taxon>
        <taxon>Bacteroidota</taxon>
        <taxon>Flavobacteriia</taxon>
        <taxon>Flavobacteriales</taxon>
        <taxon>Flavobacteriaceae</taxon>
        <taxon>Salinimicrobium</taxon>
    </lineage>
</organism>
<proteinExistence type="predicted"/>
<comment type="caution">
    <text evidence="4">The sequence shown here is derived from an EMBL/GenBank/DDBJ whole genome shotgun (WGS) entry which is preliminary data.</text>
</comment>
<sequence length="162" mass="18868">MDLEIQRKTLIEELGVHLEEDNLAPLAARILATLILAGRRGVTFDEMVCELSAGKSTVSTHLDHLQATNRVTYFTKPGDRKRYFVIDPNLILNLMEEMITKWDKEKRLHLKIRAYKEQCNCEARETGGFQFDLEFQEDFLTYLEETSNAVKKFRDKLLSRNN</sequence>
<dbReference type="AlphaFoldDB" id="A0A9X3CUK5"/>
<dbReference type="InterPro" id="IPR052362">
    <property type="entry name" value="HTH-GbsR_regulator"/>
</dbReference>
<accession>A0A9X3CUK5</accession>
<dbReference type="EMBL" id="JAPJDA010000002">
    <property type="protein sequence ID" value="MCX2836954.1"/>
    <property type="molecule type" value="Genomic_DNA"/>
</dbReference>
<keyword evidence="3" id="KW-0804">Transcription</keyword>
<keyword evidence="5" id="KW-1185">Reference proteome</keyword>
<dbReference type="Gene3D" id="1.10.10.10">
    <property type="entry name" value="Winged helix-like DNA-binding domain superfamily/Winged helix DNA-binding domain"/>
    <property type="match status" value="1"/>
</dbReference>
<gene>
    <name evidence="4" type="ORF">OQ279_02215</name>
</gene>
<keyword evidence="2" id="KW-0238">DNA-binding</keyword>
<dbReference type="InterPro" id="IPR036388">
    <property type="entry name" value="WH-like_DNA-bd_sf"/>
</dbReference>
<dbReference type="Proteomes" id="UP001148482">
    <property type="component" value="Unassembled WGS sequence"/>
</dbReference>
<dbReference type="GO" id="GO:0003677">
    <property type="term" value="F:DNA binding"/>
    <property type="evidence" value="ECO:0007669"/>
    <property type="project" value="UniProtKB-KW"/>
</dbReference>
<evidence type="ECO:0000256" key="2">
    <source>
        <dbReference type="ARBA" id="ARBA00023125"/>
    </source>
</evidence>
<dbReference type="RefSeq" id="WP_266068133.1">
    <property type="nucleotide sequence ID" value="NZ_JAPJDA010000002.1"/>
</dbReference>
<protein>
    <submittedName>
        <fullName evidence="4">Transcriptional regulator</fullName>
    </submittedName>
</protein>
<evidence type="ECO:0000256" key="1">
    <source>
        <dbReference type="ARBA" id="ARBA00023015"/>
    </source>
</evidence>
<dbReference type="SUPFAM" id="SSF46785">
    <property type="entry name" value="Winged helix' DNA-binding domain"/>
    <property type="match status" value="1"/>
</dbReference>
<evidence type="ECO:0000313" key="5">
    <source>
        <dbReference type="Proteomes" id="UP001148482"/>
    </source>
</evidence>